<accession>A0A2K9LSU2</accession>
<protein>
    <submittedName>
        <fullName evidence="1">Putative capsid</fullName>
    </submittedName>
</protein>
<gene>
    <name evidence="1" type="primary">Cap</name>
</gene>
<organism evidence="1">
    <name type="scientific">uncultured virus</name>
    <dbReference type="NCBI Taxonomy" id="340016"/>
    <lineage>
        <taxon>Viruses</taxon>
        <taxon>environmental samples</taxon>
    </lineage>
</organism>
<proteinExistence type="predicted"/>
<evidence type="ECO:0000313" key="1">
    <source>
        <dbReference type="EMBL" id="AUM61949.1"/>
    </source>
</evidence>
<reference evidence="1" key="1">
    <citation type="submission" date="2017-01" db="EMBL/GenBank/DDBJ databases">
        <title>High-throughput sequencing uncovers low homogeneity in the biogeography of single-stranded DNA viruses.</title>
        <authorList>
            <person name="Pearson V.M."/>
            <person name="Rokyta D.R."/>
        </authorList>
    </citation>
    <scope>NUCLEOTIDE SEQUENCE</scope>
</reference>
<dbReference type="InterPro" id="IPR029053">
    <property type="entry name" value="Viral_coat"/>
</dbReference>
<sequence>MYGKKYRRYRYPKRYGTRYFSTRRYPGLYRQSSRYVVRGAAKRKFGYRRIMNVIKSIAEKKFYDTNLLLDQWAVLGSGMYLSNQSDPKSLCDIPQGLIDSNRVGDKINMLSLEFRHGWFPSDEIKIPQVYFFRVTIFAWFDDTTPSNRDIYEQSYGHIGELARVPGCWAYNHDRKVKRKILYDKSFSIAQQQVSFGASTQYYSISDNVHGQEKVIIPLSKVLAKNNRNVVNYQNGTTAGVNKIYVLMTNNIDDLNIPAIFVPFSHYVQARINFIDM</sequence>
<name>A0A2K9LSU2_9VIRU</name>
<dbReference type="EMBL" id="KY487941">
    <property type="protein sequence ID" value="AUM61949.1"/>
    <property type="molecule type" value="Genomic_DNA"/>
</dbReference>
<dbReference type="Gene3D" id="2.60.120.20">
    <property type="match status" value="1"/>
</dbReference>